<dbReference type="Gene3D" id="1.10.1660.10">
    <property type="match status" value="1"/>
</dbReference>
<dbReference type="SUPFAM" id="SSF46955">
    <property type="entry name" value="Putative DNA-binding domain"/>
    <property type="match status" value="1"/>
</dbReference>
<comment type="caution">
    <text evidence="3">The sequence shown here is derived from an EMBL/GenBank/DDBJ whole genome shotgun (WGS) entry which is preliminary data.</text>
</comment>
<feature type="coiled-coil region" evidence="1">
    <location>
        <begin position="102"/>
        <end position="164"/>
    </location>
</feature>
<name>A0A7Y0KDH3_9BACI</name>
<accession>A0A7Y0KDH3</accession>
<dbReference type="InterPro" id="IPR009061">
    <property type="entry name" value="DNA-bd_dom_put_sf"/>
</dbReference>
<dbReference type="AlphaFoldDB" id="A0A7Y0KDH3"/>
<keyword evidence="4" id="KW-1185">Reference proteome</keyword>
<dbReference type="GO" id="GO:0006355">
    <property type="term" value="P:regulation of DNA-templated transcription"/>
    <property type="evidence" value="ECO:0007669"/>
    <property type="project" value="InterPro"/>
</dbReference>
<dbReference type="Proteomes" id="UP000588491">
    <property type="component" value="Unassembled WGS sequence"/>
</dbReference>
<sequence>MKNANSFGYFSKDVAADLEITTSSLRRWSIELEQHGYIMERNEKGQRIYYERDFKALRELKKLLANNVSFTDALNAVVSMNMDEKNATKTPSVFTDEIRLSKSELEETIQRVVKVAIEEERENMLKAFEYKMNDVVEKRDRILTMQLQQSLEEKRLEIAAAKEEEEVKPWWKKLFK</sequence>
<proteinExistence type="predicted"/>
<feature type="domain" description="HTH merR-type" evidence="2">
    <location>
        <begin position="11"/>
        <end position="72"/>
    </location>
</feature>
<evidence type="ECO:0000313" key="4">
    <source>
        <dbReference type="Proteomes" id="UP000588491"/>
    </source>
</evidence>
<organism evidence="3 4">
    <name type="scientific">Niallia alba</name>
    <dbReference type="NCBI Taxonomy" id="2729105"/>
    <lineage>
        <taxon>Bacteria</taxon>
        <taxon>Bacillati</taxon>
        <taxon>Bacillota</taxon>
        <taxon>Bacilli</taxon>
        <taxon>Bacillales</taxon>
        <taxon>Bacillaceae</taxon>
        <taxon>Niallia</taxon>
    </lineage>
</organism>
<dbReference type="GO" id="GO:0003677">
    <property type="term" value="F:DNA binding"/>
    <property type="evidence" value="ECO:0007669"/>
    <property type="project" value="InterPro"/>
</dbReference>
<protein>
    <submittedName>
        <fullName evidence="3">MerR family transcriptional regulator</fullName>
    </submittedName>
</protein>
<dbReference type="InterPro" id="IPR000551">
    <property type="entry name" value="MerR-type_HTH_dom"/>
</dbReference>
<dbReference type="EMBL" id="JABBPK010000002">
    <property type="protein sequence ID" value="NMO80143.1"/>
    <property type="molecule type" value="Genomic_DNA"/>
</dbReference>
<evidence type="ECO:0000256" key="1">
    <source>
        <dbReference type="SAM" id="Coils"/>
    </source>
</evidence>
<evidence type="ECO:0000313" key="3">
    <source>
        <dbReference type="EMBL" id="NMO80143.1"/>
    </source>
</evidence>
<reference evidence="3 4" key="1">
    <citation type="submission" date="2020-04" db="EMBL/GenBank/DDBJ databases">
        <title>Bacillus sp. UniB3 isolated from commercial digestive syrup.</title>
        <authorList>
            <person name="Thorat V."/>
            <person name="Kirdat K."/>
            <person name="Tiwarekar B."/>
            <person name="Yadav A."/>
        </authorList>
    </citation>
    <scope>NUCLEOTIDE SEQUENCE [LARGE SCALE GENOMIC DNA]</scope>
    <source>
        <strain evidence="3 4">UniB3</strain>
    </source>
</reference>
<evidence type="ECO:0000259" key="2">
    <source>
        <dbReference type="Pfam" id="PF13411"/>
    </source>
</evidence>
<dbReference type="RefSeq" id="WP_169189770.1">
    <property type="nucleotide sequence ID" value="NZ_JABBPK010000002.1"/>
</dbReference>
<gene>
    <name evidence="3" type="ORF">HHU08_24835</name>
</gene>
<dbReference type="Pfam" id="PF13411">
    <property type="entry name" value="MerR_1"/>
    <property type="match status" value="1"/>
</dbReference>
<keyword evidence="1" id="KW-0175">Coiled coil</keyword>